<keyword evidence="2" id="KW-1185">Reference proteome</keyword>
<dbReference type="AlphaFoldDB" id="A0A0V1KWN2"/>
<dbReference type="Proteomes" id="UP000054721">
    <property type="component" value="Unassembled WGS sequence"/>
</dbReference>
<reference evidence="1 2" key="1">
    <citation type="submission" date="2015-05" db="EMBL/GenBank/DDBJ databases">
        <title>Evolution of Trichinella species and genotypes.</title>
        <authorList>
            <person name="Korhonen P.K."/>
            <person name="Edoardo P."/>
            <person name="Giuseppe L.R."/>
            <person name="Gasser R.B."/>
        </authorList>
    </citation>
    <scope>NUCLEOTIDE SEQUENCE [LARGE SCALE GENOMIC DNA]</scope>
    <source>
        <strain evidence="1">ISS10</strain>
    </source>
</reference>
<accession>A0A0V1KWN2</accession>
<evidence type="ECO:0000313" key="2">
    <source>
        <dbReference type="Proteomes" id="UP000054721"/>
    </source>
</evidence>
<protein>
    <submittedName>
        <fullName evidence="1">Uncharacterized protein</fullName>
    </submittedName>
</protein>
<comment type="caution">
    <text evidence="1">The sequence shown here is derived from an EMBL/GenBank/DDBJ whole genome shotgun (WGS) entry which is preliminary data.</text>
</comment>
<sequence length="70" mass="8135">MVSAAPHHLPGCSESSEMLYDVQWINSSLLSVLRRSSSRRREDILTDLIKQENQDACRFLWMRTESDQPL</sequence>
<organism evidence="1 2">
    <name type="scientific">Trichinella nativa</name>
    <dbReference type="NCBI Taxonomy" id="6335"/>
    <lineage>
        <taxon>Eukaryota</taxon>
        <taxon>Metazoa</taxon>
        <taxon>Ecdysozoa</taxon>
        <taxon>Nematoda</taxon>
        <taxon>Enoplea</taxon>
        <taxon>Dorylaimia</taxon>
        <taxon>Trichinellida</taxon>
        <taxon>Trichinellidae</taxon>
        <taxon>Trichinella</taxon>
    </lineage>
</organism>
<dbReference type="EMBL" id="JYDW01000216">
    <property type="protein sequence ID" value="KRZ51744.1"/>
    <property type="molecule type" value="Genomic_DNA"/>
</dbReference>
<evidence type="ECO:0000313" key="1">
    <source>
        <dbReference type="EMBL" id="KRZ51744.1"/>
    </source>
</evidence>
<proteinExistence type="predicted"/>
<gene>
    <name evidence="1" type="ORF">T02_8743</name>
</gene>
<name>A0A0V1KWN2_9BILA</name>